<dbReference type="EMBL" id="MJEQ01003465">
    <property type="protein sequence ID" value="OIT22831.1"/>
    <property type="molecule type" value="Genomic_DNA"/>
</dbReference>
<keyword evidence="3" id="KW-1185">Reference proteome</keyword>
<comment type="caution">
    <text evidence="2">The sequence shown here is derived from an EMBL/GenBank/DDBJ whole genome shotgun (WGS) entry which is preliminary data.</text>
</comment>
<feature type="non-terminal residue" evidence="2">
    <location>
        <position position="165"/>
    </location>
</feature>
<dbReference type="Gramene" id="OIT22831">
    <property type="protein sequence ID" value="OIT22831"/>
    <property type="gene ID" value="A4A49_63636"/>
</dbReference>
<dbReference type="Proteomes" id="UP000187609">
    <property type="component" value="Unassembled WGS sequence"/>
</dbReference>
<gene>
    <name evidence="2" type="ORF">A4A49_63636</name>
</gene>
<proteinExistence type="predicted"/>
<organism evidence="2 3">
    <name type="scientific">Nicotiana attenuata</name>
    <name type="common">Coyote tobacco</name>
    <dbReference type="NCBI Taxonomy" id="49451"/>
    <lineage>
        <taxon>Eukaryota</taxon>
        <taxon>Viridiplantae</taxon>
        <taxon>Streptophyta</taxon>
        <taxon>Embryophyta</taxon>
        <taxon>Tracheophyta</taxon>
        <taxon>Spermatophyta</taxon>
        <taxon>Magnoliopsida</taxon>
        <taxon>eudicotyledons</taxon>
        <taxon>Gunneridae</taxon>
        <taxon>Pentapetalae</taxon>
        <taxon>asterids</taxon>
        <taxon>lamiids</taxon>
        <taxon>Solanales</taxon>
        <taxon>Solanaceae</taxon>
        <taxon>Nicotianoideae</taxon>
        <taxon>Nicotianeae</taxon>
        <taxon>Nicotiana</taxon>
    </lineage>
</organism>
<feature type="compositionally biased region" description="Polar residues" evidence="1">
    <location>
        <begin position="67"/>
        <end position="83"/>
    </location>
</feature>
<evidence type="ECO:0000313" key="3">
    <source>
        <dbReference type="Proteomes" id="UP000187609"/>
    </source>
</evidence>
<feature type="compositionally biased region" description="Polar residues" evidence="1">
    <location>
        <begin position="1"/>
        <end position="18"/>
    </location>
</feature>
<feature type="compositionally biased region" description="Pro residues" evidence="1">
    <location>
        <begin position="19"/>
        <end position="28"/>
    </location>
</feature>
<feature type="region of interest" description="Disordered" evidence="1">
    <location>
        <begin position="1"/>
        <end position="165"/>
    </location>
</feature>
<sequence>MAVDGQQRQSSTDYRPTSPQQPHPPKFPIAPLLPRSDEGGPGGGASLHSDQHAIKTHSFQSKEKELPSSTTEHPSRNLHSTGDSQEDRCHRRAGTDLPSTKNRIDPARLGKVDRIQHRSERNNSGLVPQSNVQVWNEPSLSPNTRTTETTFESNSYLESEEEVSP</sequence>
<feature type="compositionally biased region" description="Polar residues" evidence="1">
    <location>
        <begin position="122"/>
        <end position="157"/>
    </location>
</feature>
<dbReference type="AlphaFoldDB" id="A0A1J6KM71"/>
<accession>A0A1J6KM71</accession>
<evidence type="ECO:0000313" key="2">
    <source>
        <dbReference type="EMBL" id="OIT22831.1"/>
    </source>
</evidence>
<protein>
    <submittedName>
        <fullName evidence="2">Uncharacterized protein</fullName>
    </submittedName>
</protein>
<evidence type="ECO:0000256" key="1">
    <source>
        <dbReference type="SAM" id="MobiDB-lite"/>
    </source>
</evidence>
<feature type="compositionally biased region" description="Basic and acidic residues" evidence="1">
    <location>
        <begin position="102"/>
        <end position="121"/>
    </location>
</feature>
<name>A0A1J6KM71_NICAT</name>
<reference evidence="2" key="1">
    <citation type="submission" date="2016-11" db="EMBL/GenBank/DDBJ databases">
        <title>The genome of Nicotiana attenuata.</title>
        <authorList>
            <person name="Xu S."/>
            <person name="Brockmoeller T."/>
            <person name="Gaquerel E."/>
            <person name="Navarro A."/>
            <person name="Kuhl H."/>
            <person name="Gase K."/>
            <person name="Ling Z."/>
            <person name="Zhou W."/>
            <person name="Kreitzer C."/>
            <person name="Stanke M."/>
            <person name="Tang H."/>
            <person name="Lyons E."/>
            <person name="Pandey P."/>
            <person name="Pandey S.P."/>
            <person name="Timmermann B."/>
            <person name="Baldwin I.T."/>
        </authorList>
    </citation>
    <scope>NUCLEOTIDE SEQUENCE [LARGE SCALE GENOMIC DNA]</scope>
    <source>
        <strain evidence="2">UT</strain>
    </source>
</reference>